<reference evidence="1" key="1">
    <citation type="submission" date="2014-09" db="EMBL/GenBank/DDBJ databases">
        <authorList>
            <person name="Magalhaes I.L.F."/>
            <person name="Oliveira U."/>
            <person name="Santos F.R."/>
            <person name="Vidigal T.H.D.A."/>
            <person name="Brescovit A.D."/>
            <person name="Santos A.J."/>
        </authorList>
    </citation>
    <scope>NUCLEOTIDE SEQUENCE</scope>
    <source>
        <tissue evidence="1">Shoot tissue taken approximately 20 cm above the soil surface</tissue>
    </source>
</reference>
<organism evidence="1">
    <name type="scientific">Arundo donax</name>
    <name type="common">Giant reed</name>
    <name type="synonym">Donax arundinaceus</name>
    <dbReference type="NCBI Taxonomy" id="35708"/>
    <lineage>
        <taxon>Eukaryota</taxon>
        <taxon>Viridiplantae</taxon>
        <taxon>Streptophyta</taxon>
        <taxon>Embryophyta</taxon>
        <taxon>Tracheophyta</taxon>
        <taxon>Spermatophyta</taxon>
        <taxon>Magnoliopsida</taxon>
        <taxon>Liliopsida</taxon>
        <taxon>Poales</taxon>
        <taxon>Poaceae</taxon>
        <taxon>PACMAD clade</taxon>
        <taxon>Arundinoideae</taxon>
        <taxon>Arundineae</taxon>
        <taxon>Arundo</taxon>
    </lineage>
</organism>
<reference evidence="1" key="2">
    <citation type="journal article" date="2015" name="Data Brief">
        <title>Shoot transcriptome of the giant reed, Arundo donax.</title>
        <authorList>
            <person name="Barrero R.A."/>
            <person name="Guerrero F.D."/>
            <person name="Moolhuijzen P."/>
            <person name="Goolsby J.A."/>
            <person name="Tidwell J."/>
            <person name="Bellgard S.E."/>
            <person name="Bellgard M.I."/>
        </authorList>
    </citation>
    <scope>NUCLEOTIDE SEQUENCE</scope>
    <source>
        <tissue evidence="1">Shoot tissue taken approximately 20 cm above the soil surface</tissue>
    </source>
</reference>
<protein>
    <submittedName>
        <fullName evidence="1">Uncharacterized protein</fullName>
    </submittedName>
</protein>
<name>A0A0A9FNX9_ARUDO</name>
<dbReference type="AlphaFoldDB" id="A0A0A9FNX9"/>
<sequence length="24" mass="2735">MNSVIDRLNEAFSDFCCLINVPFS</sequence>
<proteinExistence type="predicted"/>
<accession>A0A0A9FNX9</accession>
<dbReference type="EMBL" id="GBRH01184902">
    <property type="protein sequence ID" value="JAE12994.1"/>
    <property type="molecule type" value="Transcribed_RNA"/>
</dbReference>
<evidence type="ECO:0000313" key="1">
    <source>
        <dbReference type="EMBL" id="JAE12994.1"/>
    </source>
</evidence>